<dbReference type="GO" id="GO:0008270">
    <property type="term" value="F:zinc ion binding"/>
    <property type="evidence" value="ECO:0007669"/>
    <property type="project" value="InterPro"/>
</dbReference>
<dbReference type="RefSeq" id="WP_259082196.1">
    <property type="nucleotide sequence ID" value="NZ_JANTZO010000014.1"/>
</dbReference>
<evidence type="ECO:0000313" key="5">
    <source>
        <dbReference type="EMBL" id="MCS3952574.1"/>
    </source>
</evidence>
<feature type="chain" id="PRO_5040999997" description="Peptidase M1 membrane alanine aminopeptidase domain-containing protein" evidence="3">
    <location>
        <begin position="20"/>
        <end position="1035"/>
    </location>
</feature>
<dbReference type="CDD" id="cd09604">
    <property type="entry name" value="M1_APN_like"/>
    <property type="match status" value="1"/>
</dbReference>
<evidence type="ECO:0000256" key="1">
    <source>
        <dbReference type="PIRSR" id="PIRSR634015-1"/>
    </source>
</evidence>
<keyword evidence="2" id="KW-0862">Zinc</keyword>
<reference evidence="5" key="1">
    <citation type="submission" date="2022-08" db="EMBL/GenBank/DDBJ databases">
        <title>Genomic Encyclopedia of Type Strains, Phase V (KMG-V): Genome sequencing to study the core and pangenomes of soil and plant-associated prokaryotes.</title>
        <authorList>
            <person name="Whitman W."/>
        </authorList>
    </citation>
    <scope>NUCLEOTIDE SEQUENCE</scope>
    <source>
        <strain evidence="5">SP2017</strain>
    </source>
</reference>
<keyword evidence="2" id="KW-0479">Metal-binding</keyword>
<dbReference type="PANTHER" id="PTHR45726">
    <property type="entry name" value="LEUKOTRIENE A-4 HYDROLASE"/>
    <property type="match status" value="1"/>
</dbReference>
<feature type="domain" description="Peptidase M1 membrane alanine aminopeptidase" evidence="4">
    <location>
        <begin position="311"/>
        <end position="498"/>
    </location>
</feature>
<feature type="active site" description="Proton donor" evidence="1">
    <location>
        <position position="446"/>
    </location>
</feature>
<keyword evidence="3" id="KW-0732">Signal</keyword>
<accession>A0A9X2UA54</accession>
<evidence type="ECO:0000256" key="3">
    <source>
        <dbReference type="SAM" id="SignalP"/>
    </source>
</evidence>
<dbReference type="Gene3D" id="1.10.390.10">
    <property type="entry name" value="Neutral Protease Domain 2"/>
    <property type="match status" value="1"/>
</dbReference>
<dbReference type="InterPro" id="IPR027268">
    <property type="entry name" value="Peptidase_M4/M1_CTD_sf"/>
</dbReference>
<organism evidence="5 6">
    <name type="scientific">Salinibacter ruber</name>
    <dbReference type="NCBI Taxonomy" id="146919"/>
    <lineage>
        <taxon>Bacteria</taxon>
        <taxon>Pseudomonadati</taxon>
        <taxon>Rhodothermota</taxon>
        <taxon>Rhodothermia</taxon>
        <taxon>Rhodothermales</taxon>
        <taxon>Salinibacteraceae</taxon>
        <taxon>Salinibacter</taxon>
    </lineage>
</organism>
<dbReference type="InterPro" id="IPR034015">
    <property type="entry name" value="M1_LTA4H"/>
</dbReference>
<feature type="binding site" evidence="2">
    <location>
        <position position="388"/>
    </location>
    <ligand>
        <name>Zn(2+)</name>
        <dbReference type="ChEBI" id="CHEBI:29105"/>
        <note>catalytic</note>
    </ligand>
</feature>
<dbReference type="AlphaFoldDB" id="A0A9X2UA54"/>
<dbReference type="InterPro" id="IPR014782">
    <property type="entry name" value="Peptidase_M1_dom"/>
</dbReference>
<dbReference type="GO" id="GO:0008237">
    <property type="term" value="F:metallopeptidase activity"/>
    <property type="evidence" value="ECO:0007669"/>
    <property type="project" value="InterPro"/>
</dbReference>
<feature type="binding site" evidence="2">
    <location>
        <position position="369"/>
    </location>
    <ligand>
        <name>Zn(2+)</name>
        <dbReference type="ChEBI" id="CHEBI:29105"/>
        <note>catalytic</note>
    </ligand>
</feature>
<feature type="binding site" evidence="2">
    <location>
        <position position="365"/>
    </location>
    <ligand>
        <name>Zn(2+)</name>
        <dbReference type="ChEBI" id="CHEBI:29105"/>
        <note>catalytic</note>
    </ligand>
</feature>
<dbReference type="Pfam" id="PF01433">
    <property type="entry name" value="Peptidase_M1"/>
    <property type="match status" value="1"/>
</dbReference>
<feature type="signal peptide" evidence="3">
    <location>
        <begin position="1"/>
        <end position="19"/>
    </location>
</feature>
<comment type="caution">
    <text evidence="5">The sequence shown here is derived from an EMBL/GenBank/DDBJ whole genome shotgun (WGS) entry which is preliminary data.</text>
</comment>
<dbReference type="SUPFAM" id="SSF55486">
    <property type="entry name" value="Metalloproteases ('zincins'), catalytic domain"/>
    <property type="match status" value="1"/>
</dbReference>
<dbReference type="PANTHER" id="PTHR45726:SF3">
    <property type="entry name" value="LEUKOTRIENE A-4 HYDROLASE"/>
    <property type="match status" value="1"/>
</dbReference>
<protein>
    <recommendedName>
        <fullName evidence="4">Peptidase M1 membrane alanine aminopeptidase domain-containing protein</fullName>
    </recommendedName>
</protein>
<evidence type="ECO:0000259" key="4">
    <source>
        <dbReference type="Pfam" id="PF01433"/>
    </source>
</evidence>
<comment type="cofactor">
    <cofactor evidence="2">
        <name>Zn(2+)</name>
        <dbReference type="ChEBI" id="CHEBI:29105"/>
    </cofactor>
    <text evidence="2">Binds 1 zinc ion per subunit.</text>
</comment>
<feature type="active site" description="Proton acceptor" evidence="1">
    <location>
        <position position="366"/>
    </location>
</feature>
<name>A0A9X2UA54_9BACT</name>
<sequence>MRARLSLLLLLLLCSPALAAAQSPGQWQQHVDYEMDIRLNPETHQVDGHQRLTYTNNSPDTLRTVYYHLYFNAFQPQSMMAERNRHLPDPDGRTVPRIFNLTPDEQGRQTVTSLTQDGTPVSYEIYDTVLRVDLAEPIPPGTSTTFVMDYRSQVPLQTRRSGRNSRGDDIDYTMTQWYPKMAEYDERGWHANYYINREYYAPYGEFDVEITLPAEYTIGATGVLQNPDEVGHGYDIDGSGTWRPSDGLPDADTLTWHFRAEDVHNFAWSADPDYIHDKVTADGTTHHILYKPEVAEQWRPLRNNMPDLTAYFSDEYGDYPYPQMTVAQGGDGGMEYPMFTVVSSYDGPEFEEKSSYRSILGTTVHEFAHMWFYSALGSNEADYAWMDEGFTSYATTEGMAHLAGQPADHTGARQSVVTMHKLGIAEPFSTPADWFSTNTAYGITSYPGGQMLVDMLGYVMGDAQRDQWLRRYFRERAGMHPDPFDLELFAEQESGLMLDWYFQQVTESTRTVDDAIADLDQKRTGDGVTVDLTLKRKGTLRLPQDVKLTLADGTTQWLNVPLASMHGHKPVPDDWIVTEPWPWVAPEKTVSVTVDSRVEKAVIDPNGETPDVNRLNNSTTLPLRTRILRAPQPSWSHYELGVRPLAGYADDFGFGGGLQVRGQYFRGERQLRGTVTLWPEVLFSGGDDPASLSGAETGSWFDGLDYEFRYKHPLPSFGARATIGVTAAKHLGVLENRLSVQTALRSPLADMDERLQFSVLHQLNPSDRVFGATYPTQNQTNPWGQSHAVSARLNYTKAHGGDRVSAVAELGGALRSFDSDVLSGPFDQASRVSLTAQKTADLGALTGRANLQFGLGADGLLPHKRFVLGGRSLEAQWRNDTYRQASAAFEQPVSDAHLVGFGPAGPVAYLRAANGRLGLSGENITAGRLSFGGTPFPTVNALSPLRLSAFSGIGTTWNEGAFLSGFAADNLKADAGIGARYSISEIPHLERWTAQSDFLQGLDVVAKFPLWASDPGRIEGSTDEFDFRWRIGIEL</sequence>
<dbReference type="EMBL" id="JANUBB010000010">
    <property type="protein sequence ID" value="MCS3952574.1"/>
    <property type="molecule type" value="Genomic_DNA"/>
</dbReference>
<dbReference type="Proteomes" id="UP001155010">
    <property type="component" value="Unassembled WGS sequence"/>
</dbReference>
<gene>
    <name evidence="5" type="ORF">GGP83_002546</name>
</gene>
<evidence type="ECO:0000313" key="6">
    <source>
        <dbReference type="Proteomes" id="UP001155010"/>
    </source>
</evidence>
<evidence type="ECO:0000256" key="2">
    <source>
        <dbReference type="PIRSR" id="PIRSR634015-3"/>
    </source>
</evidence>
<proteinExistence type="predicted"/>